<evidence type="ECO:0000256" key="3">
    <source>
        <dbReference type="ARBA" id="ARBA00022827"/>
    </source>
</evidence>
<dbReference type="InterPro" id="IPR050641">
    <property type="entry name" value="RIFMO-like"/>
</dbReference>
<dbReference type="Pfam" id="PF01494">
    <property type="entry name" value="FAD_binding_3"/>
    <property type="match status" value="1"/>
</dbReference>
<protein>
    <submittedName>
        <fullName evidence="5">2-polyprenyl-6-methoxyphenol hydroxylase-like FAD-dependent oxidoreductase</fullName>
    </submittedName>
</protein>
<proteinExistence type="predicted"/>
<keyword evidence="6" id="KW-1185">Reference proteome</keyword>
<dbReference type="GO" id="GO:0071949">
    <property type="term" value="F:FAD binding"/>
    <property type="evidence" value="ECO:0007669"/>
    <property type="project" value="InterPro"/>
</dbReference>
<dbReference type="GO" id="GO:0016709">
    <property type="term" value="F:oxidoreductase activity, acting on paired donors, with incorporation or reduction of molecular oxygen, NAD(P)H as one donor, and incorporation of one atom of oxygen"/>
    <property type="evidence" value="ECO:0007669"/>
    <property type="project" value="UniProtKB-ARBA"/>
</dbReference>
<dbReference type="PROSITE" id="PS51257">
    <property type="entry name" value="PROKAR_LIPOPROTEIN"/>
    <property type="match status" value="1"/>
</dbReference>
<evidence type="ECO:0000256" key="2">
    <source>
        <dbReference type="ARBA" id="ARBA00022630"/>
    </source>
</evidence>
<organism evidence="5 6">
    <name type="scientific">Actinoallomurus bryophytorum</name>
    <dbReference type="NCBI Taxonomy" id="1490222"/>
    <lineage>
        <taxon>Bacteria</taxon>
        <taxon>Bacillati</taxon>
        <taxon>Actinomycetota</taxon>
        <taxon>Actinomycetes</taxon>
        <taxon>Streptosporangiales</taxon>
        <taxon>Thermomonosporaceae</taxon>
        <taxon>Actinoallomurus</taxon>
    </lineage>
</organism>
<evidence type="ECO:0000259" key="4">
    <source>
        <dbReference type="Pfam" id="PF01494"/>
    </source>
</evidence>
<evidence type="ECO:0000256" key="1">
    <source>
        <dbReference type="ARBA" id="ARBA00001974"/>
    </source>
</evidence>
<comment type="caution">
    <text evidence="5">The sequence shown here is derived from an EMBL/GenBank/DDBJ whole genome shotgun (WGS) entry which is preliminary data.</text>
</comment>
<dbReference type="SUPFAM" id="SSF51905">
    <property type="entry name" value="FAD/NAD(P)-binding domain"/>
    <property type="match status" value="1"/>
</dbReference>
<dbReference type="RefSeq" id="WP_141956221.1">
    <property type="nucleotide sequence ID" value="NZ_VFOZ01000001.1"/>
</dbReference>
<dbReference type="AlphaFoldDB" id="A0A543CKC2"/>
<name>A0A543CKC2_9ACTN</name>
<evidence type="ECO:0000313" key="6">
    <source>
        <dbReference type="Proteomes" id="UP000316096"/>
    </source>
</evidence>
<dbReference type="Proteomes" id="UP000316096">
    <property type="component" value="Unassembled WGS sequence"/>
</dbReference>
<keyword evidence="3" id="KW-0274">FAD</keyword>
<gene>
    <name evidence="5" type="ORF">FB559_3079</name>
</gene>
<accession>A0A543CKC2</accession>
<sequence length="505" mass="53978">MKYDVVISGGGPIGLFLACELRAHGVSTVVLERRSGIDPTLKAGGVSGRGADILTRRGIVDLLGPLPTIADLMGDRKPGGEGPRAGAARGSLPTGHFAGLWILRGGSSSSTALIFAQQQRVEEVLEKRAVELGVDVRRGHTVVGLDQDDSGVTVAVEGPRGPYDLHTEWLVGCDGGRSAVRKMAGFAFPGLDGVITGRQALADFDDPDFFPMGWHRTEHGLIARGPMPKRVFTVEFDGPPADRDAPITREEIQESVRRVTGTSVTITGMHSVTRFTDNTRQASTYRLGRVLLAGDAAHVHPPFGGQGLNLGLSDAVNLGWKLAASVHGWAPEGLLDTYSTERHPVAERVLHNTRAQVALMQPGPWVDALRDIFTALAETPEANRLLSDLMGALDVRYEASGDHPLAGQYCPDFTLKTSLGETRVKDLSRGGRGLLLDLADREDVRDAVRPWADRIEAVTGATETPSDAADAVLVRPDGYVAWAGEDVGGLREAVRRWFGEAPAAP</sequence>
<dbReference type="PRINTS" id="PR00420">
    <property type="entry name" value="RNGMNOXGNASE"/>
</dbReference>
<dbReference type="Gene3D" id="3.30.70.2450">
    <property type="match status" value="1"/>
</dbReference>
<dbReference type="PANTHER" id="PTHR43004">
    <property type="entry name" value="TRK SYSTEM POTASSIUM UPTAKE PROTEIN"/>
    <property type="match status" value="1"/>
</dbReference>
<dbReference type="InterPro" id="IPR002938">
    <property type="entry name" value="FAD-bd"/>
</dbReference>
<keyword evidence="2" id="KW-0285">Flavoprotein</keyword>
<feature type="domain" description="FAD-binding" evidence="4">
    <location>
        <begin position="2"/>
        <end position="352"/>
    </location>
</feature>
<dbReference type="PANTHER" id="PTHR43004:SF19">
    <property type="entry name" value="BINDING MONOOXYGENASE, PUTATIVE (JCVI)-RELATED"/>
    <property type="match status" value="1"/>
</dbReference>
<comment type="cofactor">
    <cofactor evidence="1">
        <name>FAD</name>
        <dbReference type="ChEBI" id="CHEBI:57692"/>
    </cofactor>
</comment>
<dbReference type="Pfam" id="PF21274">
    <property type="entry name" value="Rng_hyd_C"/>
    <property type="match status" value="1"/>
</dbReference>
<dbReference type="InterPro" id="IPR036188">
    <property type="entry name" value="FAD/NAD-bd_sf"/>
</dbReference>
<dbReference type="EMBL" id="VFOZ01000001">
    <property type="protein sequence ID" value="TQL97490.1"/>
    <property type="molecule type" value="Genomic_DNA"/>
</dbReference>
<dbReference type="OrthoDB" id="8670884at2"/>
<dbReference type="Gene3D" id="3.40.30.120">
    <property type="match status" value="1"/>
</dbReference>
<dbReference type="Gene3D" id="3.50.50.60">
    <property type="entry name" value="FAD/NAD(P)-binding domain"/>
    <property type="match status" value="1"/>
</dbReference>
<evidence type="ECO:0000313" key="5">
    <source>
        <dbReference type="EMBL" id="TQL97490.1"/>
    </source>
</evidence>
<reference evidence="5 6" key="1">
    <citation type="submission" date="2019-06" db="EMBL/GenBank/DDBJ databases">
        <title>Sequencing the genomes of 1000 actinobacteria strains.</title>
        <authorList>
            <person name="Klenk H.-P."/>
        </authorList>
    </citation>
    <scope>NUCLEOTIDE SEQUENCE [LARGE SCALE GENOMIC DNA]</scope>
    <source>
        <strain evidence="5 6">DSM 102200</strain>
    </source>
</reference>